<dbReference type="EMBL" id="BOMI01000005">
    <property type="protein sequence ID" value="GID71737.1"/>
    <property type="molecule type" value="Genomic_DNA"/>
</dbReference>
<dbReference type="Proteomes" id="UP000609879">
    <property type="component" value="Unassembled WGS sequence"/>
</dbReference>
<reference evidence="2 3" key="1">
    <citation type="submission" date="2021-01" db="EMBL/GenBank/DDBJ databases">
        <title>Whole genome shotgun sequence of Actinoplanes deccanensis NBRC 13994.</title>
        <authorList>
            <person name="Komaki H."/>
            <person name="Tamura T."/>
        </authorList>
    </citation>
    <scope>NUCLEOTIDE SEQUENCE [LARGE SCALE GENOMIC DNA]</scope>
    <source>
        <strain evidence="2 3">NBRC 13994</strain>
    </source>
</reference>
<proteinExistence type="predicted"/>
<evidence type="ECO:0000313" key="3">
    <source>
        <dbReference type="Proteomes" id="UP000609879"/>
    </source>
</evidence>
<evidence type="ECO:0000256" key="1">
    <source>
        <dbReference type="SAM" id="Phobius"/>
    </source>
</evidence>
<organism evidence="2 3">
    <name type="scientific">Paractinoplanes deccanensis</name>
    <dbReference type="NCBI Taxonomy" id="113561"/>
    <lineage>
        <taxon>Bacteria</taxon>
        <taxon>Bacillati</taxon>
        <taxon>Actinomycetota</taxon>
        <taxon>Actinomycetes</taxon>
        <taxon>Micromonosporales</taxon>
        <taxon>Micromonosporaceae</taxon>
        <taxon>Paractinoplanes</taxon>
    </lineage>
</organism>
<sequence length="51" mass="5427">MACLPLSAAAEHDDAQCMELVLALFFLVILIASITGKVADSREGSGWHSHT</sequence>
<name>A0ABQ3XVN9_9ACTN</name>
<comment type="caution">
    <text evidence="2">The sequence shown here is derived from an EMBL/GenBank/DDBJ whole genome shotgun (WGS) entry which is preliminary data.</text>
</comment>
<keyword evidence="1" id="KW-0812">Transmembrane</keyword>
<feature type="transmembrane region" description="Helical" evidence="1">
    <location>
        <begin position="20"/>
        <end position="39"/>
    </location>
</feature>
<protein>
    <submittedName>
        <fullName evidence="2">Uncharacterized protein</fullName>
    </submittedName>
</protein>
<accession>A0ABQ3XVN9</accession>
<evidence type="ECO:0000313" key="2">
    <source>
        <dbReference type="EMBL" id="GID71737.1"/>
    </source>
</evidence>
<keyword evidence="1" id="KW-0472">Membrane</keyword>
<gene>
    <name evidence="2" type="ORF">Ade02nite_03780</name>
</gene>
<keyword evidence="1" id="KW-1133">Transmembrane helix</keyword>
<keyword evidence="3" id="KW-1185">Reference proteome</keyword>